<dbReference type="PANTHER" id="PTHR24198">
    <property type="entry name" value="ANKYRIN REPEAT AND PROTEIN KINASE DOMAIN-CONTAINING PROTEIN"/>
    <property type="match status" value="1"/>
</dbReference>
<protein>
    <recommendedName>
        <fullName evidence="6">Ankyrin</fullName>
    </recommendedName>
</protein>
<dbReference type="SUPFAM" id="SSF48403">
    <property type="entry name" value="Ankyrin repeat"/>
    <property type="match status" value="1"/>
</dbReference>
<dbReference type="PROSITE" id="PS50088">
    <property type="entry name" value="ANK_REPEAT"/>
    <property type="match status" value="2"/>
</dbReference>
<evidence type="ECO:0000256" key="2">
    <source>
        <dbReference type="ARBA" id="ARBA00023043"/>
    </source>
</evidence>
<evidence type="ECO:0000313" key="5">
    <source>
        <dbReference type="Proteomes" id="UP001174691"/>
    </source>
</evidence>
<dbReference type="EMBL" id="JANBVN010000005">
    <property type="protein sequence ID" value="KAJ9165231.1"/>
    <property type="molecule type" value="Genomic_DNA"/>
</dbReference>
<evidence type="ECO:0008006" key="6">
    <source>
        <dbReference type="Google" id="ProtNLM"/>
    </source>
</evidence>
<feature type="repeat" description="ANK" evidence="3">
    <location>
        <begin position="66"/>
        <end position="98"/>
    </location>
</feature>
<keyword evidence="2 3" id="KW-0040">ANK repeat</keyword>
<dbReference type="Pfam" id="PF12796">
    <property type="entry name" value="Ank_2"/>
    <property type="match status" value="2"/>
</dbReference>
<dbReference type="PANTHER" id="PTHR24198:SF165">
    <property type="entry name" value="ANKYRIN REPEAT-CONTAINING PROTEIN-RELATED"/>
    <property type="match status" value="1"/>
</dbReference>
<gene>
    <name evidence="4" type="ORF">NKR19_g562</name>
</gene>
<reference evidence="4" key="1">
    <citation type="submission" date="2022-07" db="EMBL/GenBank/DDBJ databases">
        <title>Fungi with potential for degradation of polypropylene.</title>
        <authorList>
            <person name="Gostincar C."/>
        </authorList>
    </citation>
    <scope>NUCLEOTIDE SEQUENCE</scope>
    <source>
        <strain evidence="4">EXF-13287</strain>
    </source>
</reference>
<keyword evidence="1" id="KW-0677">Repeat</keyword>
<evidence type="ECO:0000256" key="3">
    <source>
        <dbReference type="PROSITE-ProRule" id="PRU00023"/>
    </source>
</evidence>
<dbReference type="Proteomes" id="UP001174691">
    <property type="component" value="Unassembled WGS sequence"/>
</dbReference>
<dbReference type="AlphaFoldDB" id="A0AA38VPV9"/>
<dbReference type="InterPro" id="IPR002110">
    <property type="entry name" value="Ankyrin_rpt"/>
</dbReference>
<evidence type="ECO:0000313" key="4">
    <source>
        <dbReference type="EMBL" id="KAJ9165231.1"/>
    </source>
</evidence>
<dbReference type="InterPro" id="IPR036770">
    <property type="entry name" value="Ankyrin_rpt-contain_sf"/>
</dbReference>
<proteinExistence type="predicted"/>
<dbReference type="Gene3D" id="1.25.40.20">
    <property type="entry name" value="Ankyrin repeat-containing domain"/>
    <property type="match status" value="2"/>
</dbReference>
<evidence type="ECO:0000256" key="1">
    <source>
        <dbReference type="ARBA" id="ARBA00022737"/>
    </source>
</evidence>
<organism evidence="4 5">
    <name type="scientific">Coniochaeta hoffmannii</name>
    <dbReference type="NCBI Taxonomy" id="91930"/>
    <lineage>
        <taxon>Eukaryota</taxon>
        <taxon>Fungi</taxon>
        <taxon>Dikarya</taxon>
        <taxon>Ascomycota</taxon>
        <taxon>Pezizomycotina</taxon>
        <taxon>Sordariomycetes</taxon>
        <taxon>Sordariomycetidae</taxon>
        <taxon>Coniochaetales</taxon>
        <taxon>Coniochaetaceae</taxon>
        <taxon>Coniochaeta</taxon>
    </lineage>
</organism>
<feature type="repeat" description="ANK" evidence="3">
    <location>
        <begin position="250"/>
        <end position="282"/>
    </location>
</feature>
<accession>A0AA38VPV9</accession>
<dbReference type="SMART" id="SM00248">
    <property type="entry name" value="ANK"/>
    <property type="match status" value="5"/>
</dbReference>
<sequence>MAAIDFVFDRLLNPWCLVPVASPVVMPLRVIPKHSDIVSACAAGSVYEAKRLFANGRASPYDVTPDNLSLLYYAIESGSAAMVELLVKQGSDVSQVFSLNQTTPLQWAMYCRRLDICRILLMCGARIDHVSVFGWTALVYLFEDIRAGPGVRHNLRAMDFLGMLDHDRDVLDLHLCDVKGEDALQHACRASTGDTLQWLFRYGSTLDRYGEDSWQAEENPMRLAIITGNMSALQVLLPHYPENIDAEDEHGYTMLDYAARRGHRDMIRHLLELGAEEETLPEYDFEHTFPVADVDADEEVEWTKDSYLTYLSVLEEKNIIVIRHEEEGSKRYVDIYWDANEDFGEFNVED</sequence>
<dbReference type="PROSITE" id="PS50297">
    <property type="entry name" value="ANK_REP_REGION"/>
    <property type="match status" value="2"/>
</dbReference>
<keyword evidence="5" id="KW-1185">Reference proteome</keyword>
<name>A0AA38VPV9_9PEZI</name>
<comment type="caution">
    <text evidence="4">The sequence shown here is derived from an EMBL/GenBank/DDBJ whole genome shotgun (WGS) entry which is preliminary data.</text>
</comment>